<evidence type="ECO:0000256" key="8">
    <source>
        <dbReference type="ARBA" id="ARBA00022777"/>
    </source>
</evidence>
<dbReference type="SMART" id="SM00387">
    <property type="entry name" value="HATPase_c"/>
    <property type="match status" value="1"/>
</dbReference>
<dbReference type="InterPro" id="IPR005467">
    <property type="entry name" value="His_kinase_dom"/>
</dbReference>
<keyword evidence="11" id="KW-0902">Two-component regulatory system</keyword>
<dbReference type="Pfam" id="PF02518">
    <property type="entry name" value="HATPase_c"/>
    <property type="match status" value="1"/>
</dbReference>
<organism evidence="19 20">
    <name type="scientific">Nocardioides aquaticus</name>
    <dbReference type="NCBI Taxonomy" id="160826"/>
    <lineage>
        <taxon>Bacteria</taxon>
        <taxon>Bacillati</taxon>
        <taxon>Actinomycetota</taxon>
        <taxon>Actinomycetes</taxon>
        <taxon>Propionibacteriales</taxon>
        <taxon>Nocardioidaceae</taxon>
        <taxon>Nocardioides</taxon>
    </lineage>
</organism>
<gene>
    <name evidence="19" type="primary">kdpD_2</name>
    <name evidence="19" type="ORF">ENKNEFLB_00839</name>
</gene>
<feature type="transmembrane region" description="Helical" evidence="15">
    <location>
        <begin position="198"/>
        <end position="217"/>
    </location>
</feature>
<dbReference type="InterPro" id="IPR003661">
    <property type="entry name" value="HisK_dim/P_dom"/>
</dbReference>
<keyword evidence="8" id="KW-0418">Kinase</keyword>
<keyword evidence="4" id="KW-1003">Cell membrane</keyword>
<feature type="transmembrane region" description="Helical" evidence="15">
    <location>
        <begin position="271"/>
        <end position="291"/>
    </location>
</feature>
<dbReference type="CDD" id="cd00075">
    <property type="entry name" value="HATPase"/>
    <property type="match status" value="1"/>
</dbReference>
<feature type="region of interest" description="Disordered" evidence="14">
    <location>
        <begin position="667"/>
        <end position="693"/>
    </location>
</feature>
<keyword evidence="10 15" id="KW-1133">Transmembrane helix</keyword>
<evidence type="ECO:0000256" key="3">
    <source>
        <dbReference type="ARBA" id="ARBA00012438"/>
    </source>
</evidence>
<dbReference type="GO" id="GO:0004673">
    <property type="term" value="F:protein histidine kinase activity"/>
    <property type="evidence" value="ECO:0007669"/>
    <property type="project" value="UniProtKB-EC"/>
</dbReference>
<keyword evidence="12 15" id="KW-0472">Membrane</keyword>
<protein>
    <recommendedName>
        <fullName evidence="13">Sensor-like histidine kinase SenX3</fullName>
        <ecNumber evidence="3">2.7.13.3</ecNumber>
    </recommendedName>
</protein>
<dbReference type="PANTHER" id="PTHR42878:SF7">
    <property type="entry name" value="SENSOR HISTIDINE KINASE GLRK"/>
    <property type="match status" value="1"/>
</dbReference>
<evidence type="ECO:0000313" key="19">
    <source>
        <dbReference type="EMBL" id="QVT78462.1"/>
    </source>
</evidence>
<evidence type="ECO:0000256" key="1">
    <source>
        <dbReference type="ARBA" id="ARBA00000085"/>
    </source>
</evidence>
<evidence type="ECO:0000256" key="10">
    <source>
        <dbReference type="ARBA" id="ARBA00022989"/>
    </source>
</evidence>
<evidence type="ECO:0000256" key="9">
    <source>
        <dbReference type="ARBA" id="ARBA00022840"/>
    </source>
</evidence>
<dbReference type="InterPro" id="IPR050351">
    <property type="entry name" value="BphY/WalK/GraS-like"/>
</dbReference>
<feature type="domain" description="Histidine kinase" evidence="17">
    <location>
        <begin position="448"/>
        <end position="659"/>
    </location>
</feature>
<evidence type="ECO:0000256" key="7">
    <source>
        <dbReference type="ARBA" id="ARBA00022741"/>
    </source>
</evidence>
<dbReference type="CDD" id="cd00082">
    <property type="entry name" value="HisKA"/>
    <property type="match status" value="1"/>
</dbReference>
<keyword evidence="16" id="KW-0732">Signal</keyword>
<evidence type="ECO:0000259" key="18">
    <source>
        <dbReference type="PROSITE" id="PS50112"/>
    </source>
</evidence>
<feature type="transmembrane region" description="Helical" evidence="15">
    <location>
        <begin position="81"/>
        <end position="98"/>
    </location>
</feature>
<evidence type="ECO:0000256" key="12">
    <source>
        <dbReference type="ARBA" id="ARBA00023136"/>
    </source>
</evidence>
<evidence type="ECO:0000256" key="5">
    <source>
        <dbReference type="ARBA" id="ARBA00022679"/>
    </source>
</evidence>
<feature type="transmembrane region" description="Helical" evidence="15">
    <location>
        <begin position="237"/>
        <end position="259"/>
    </location>
</feature>
<dbReference type="PROSITE" id="PS50112">
    <property type="entry name" value="PAS"/>
    <property type="match status" value="1"/>
</dbReference>
<feature type="chain" id="PRO_5046012870" description="Sensor-like histidine kinase SenX3" evidence="16">
    <location>
        <begin position="25"/>
        <end position="693"/>
    </location>
</feature>
<evidence type="ECO:0000256" key="16">
    <source>
        <dbReference type="SAM" id="SignalP"/>
    </source>
</evidence>
<evidence type="ECO:0000256" key="15">
    <source>
        <dbReference type="SAM" id="Phobius"/>
    </source>
</evidence>
<name>A0ABX8EDC0_9ACTN</name>
<evidence type="ECO:0000256" key="6">
    <source>
        <dbReference type="ARBA" id="ARBA00022692"/>
    </source>
</evidence>
<dbReference type="InterPro" id="IPR003594">
    <property type="entry name" value="HATPase_dom"/>
</dbReference>
<dbReference type="Pfam" id="PF05231">
    <property type="entry name" value="MASE1"/>
    <property type="match status" value="1"/>
</dbReference>
<feature type="transmembrane region" description="Helical" evidence="15">
    <location>
        <begin position="34"/>
        <end position="49"/>
    </location>
</feature>
<keyword evidence="6 15" id="KW-0812">Transmembrane</keyword>
<dbReference type="PROSITE" id="PS50109">
    <property type="entry name" value="HIS_KIN"/>
    <property type="match status" value="1"/>
</dbReference>
<keyword evidence="9" id="KW-0067">ATP-binding</keyword>
<feature type="transmembrane region" description="Helical" evidence="15">
    <location>
        <begin position="56"/>
        <end position="75"/>
    </location>
</feature>
<dbReference type="PANTHER" id="PTHR42878">
    <property type="entry name" value="TWO-COMPONENT HISTIDINE KINASE"/>
    <property type="match status" value="1"/>
</dbReference>
<evidence type="ECO:0000256" key="2">
    <source>
        <dbReference type="ARBA" id="ARBA00004651"/>
    </source>
</evidence>
<dbReference type="InterPro" id="IPR007895">
    <property type="entry name" value="MASE1"/>
</dbReference>
<feature type="transmembrane region" description="Helical" evidence="15">
    <location>
        <begin position="118"/>
        <end position="142"/>
    </location>
</feature>
<feature type="signal peptide" evidence="16">
    <location>
        <begin position="1"/>
        <end position="24"/>
    </location>
</feature>
<evidence type="ECO:0000256" key="14">
    <source>
        <dbReference type="SAM" id="MobiDB-lite"/>
    </source>
</evidence>
<evidence type="ECO:0000259" key="17">
    <source>
        <dbReference type="PROSITE" id="PS50109"/>
    </source>
</evidence>
<reference evidence="19 20" key="1">
    <citation type="submission" date="2021-05" db="EMBL/GenBank/DDBJ databases">
        <title>Complete genome of Nocardioides aquaticus KCTC 9944T isolated from meromictic and hypersaline Ekho Lake, Antarctica.</title>
        <authorList>
            <person name="Hwang K."/>
            <person name="Kim K.M."/>
            <person name="Choe H."/>
        </authorList>
    </citation>
    <scope>NUCLEOTIDE SEQUENCE [LARGE SCALE GENOMIC DNA]</scope>
    <source>
        <strain evidence="19 20">KCTC 9944</strain>
    </source>
</reference>
<comment type="subcellular location">
    <subcellularLocation>
        <location evidence="2">Cell membrane</location>
        <topology evidence="2">Multi-pass membrane protein</topology>
    </subcellularLocation>
</comment>
<dbReference type="Pfam" id="PF08448">
    <property type="entry name" value="PAS_4"/>
    <property type="match status" value="1"/>
</dbReference>
<evidence type="ECO:0000256" key="4">
    <source>
        <dbReference type="ARBA" id="ARBA00022475"/>
    </source>
</evidence>
<dbReference type="EC" id="2.7.13.3" evidence="3"/>
<dbReference type="SMART" id="SM00388">
    <property type="entry name" value="HisKA"/>
    <property type="match status" value="1"/>
</dbReference>
<keyword evidence="20" id="KW-1185">Reference proteome</keyword>
<feature type="transmembrane region" description="Helical" evidence="15">
    <location>
        <begin position="154"/>
        <end position="177"/>
    </location>
</feature>
<dbReference type="Proteomes" id="UP000679307">
    <property type="component" value="Chromosome"/>
</dbReference>
<feature type="domain" description="PAS" evidence="18">
    <location>
        <begin position="315"/>
        <end position="351"/>
    </location>
</feature>
<evidence type="ECO:0000256" key="11">
    <source>
        <dbReference type="ARBA" id="ARBA00023012"/>
    </source>
</evidence>
<dbReference type="Pfam" id="PF00512">
    <property type="entry name" value="HisKA"/>
    <property type="match status" value="1"/>
</dbReference>
<dbReference type="InterPro" id="IPR000014">
    <property type="entry name" value="PAS"/>
</dbReference>
<comment type="catalytic activity">
    <reaction evidence="1">
        <text>ATP + protein L-histidine = ADP + protein N-phospho-L-histidine.</text>
        <dbReference type="EC" id="2.7.13.3"/>
    </reaction>
</comment>
<dbReference type="EMBL" id="CP075371">
    <property type="protein sequence ID" value="QVT78462.1"/>
    <property type="molecule type" value="Genomic_DNA"/>
</dbReference>
<keyword evidence="5 19" id="KW-0808">Transferase</keyword>
<evidence type="ECO:0000256" key="13">
    <source>
        <dbReference type="ARBA" id="ARBA00039401"/>
    </source>
</evidence>
<evidence type="ECO:0000313" key="20">
    <source>
        <dbReference type="Proteomes" id="UP000679307"/>
    </source>
</evidence>
<sequence>MTRRREALALAALALLTFALSLLARSTASDTDHALVWPLAGFVVLWLLHRGPRAGVVDAVAVAVPAGAALAWTGLGAVESALGGVAVLVQPLVTVALVRRLAPGLARPRGERESIASLSVLAGLALALVGGVLATAAVLVLLEVVGGAGLSWSVGLLWVVRDLTGAFVAVSVGMVASQHRTGGRARGPAGRLHRGTRLELVGVLGLSTAIFATTFVYEGLPLSFPLLIATGWLGLRFDMLVTTAHTAVFGAAITAATLFGQGPFADAGTPVESASFVQFFVLLMGAAGLVVSAERAQVHVLNEELRQAAAANRDQADLLQEMIDAMTEGVMVVDDAGEVLASNPALDRLLGVGAGRRTERLQGLMAFRLDGTRMLEDERPSRRALAGERVVREQVLYRAEGRPDRVLAATALPLPDHDRTGRRRAMILIEDVTVEHDRRADLVTFAQMVAHDLRNPLSGILGWTGLAARRLEETQEVPSAELGGYLRRTGDAARRMDDLIEHLLDRATRDVEPHDEEVDLGEVLLRVARERGVGSLVEVASVPVLRADPGMLHQLVDNLLANAVKFARPGVAHAIHCTSRMADGGVVVSITDNGRGVPAGQHEQIFAEGHRGHPSLVDGTGLGLSVCRRIAGRHGGTIRAVDNPDGPGAVLEIVMPMERVISLPQRHADHAASSPAETTHIVAPSMERENPGR</sequence>
<accession>A0ABX8EDC0</accession>
<keyword evidence="7" id="KW-0547">Nucleotide-binding</keyword>
<proteinExistence type="predicted"/>
<dbReference type="InterPro" id="IPR013656">
    <property type="entry name" value="PAS_4"/>
</dbReference>